<protein>
    <submittedName>
        <fullName evidence="1">Uncharacterized protein</fullName>
    </submittedName>
</protein>
<name>A0AAD6W6K1_9ROSI</name>
<evidence type="ECO:0000313" key="1">
    <source>
        <dbReference type="EMBL" id="KAJ6999874.1"/>
    </source>
</evidence>
<evidence type="ECO:0000313" key="2">
    <source>
        <dbReference type="Proteomes" id="UP001164929"/>
    </source>
</evidence>
<dbReference type="Proteomes" id="UP001164929">
    <property type="component" value="Chromosome 4"/>
</dbReference>
<accession>A0AAD6W6K1</accession>
<dbReference type="AlphaFoldDB" id="A0AAD6W6K1"/>
<dbReference type="EMBL" id="JAQIZT010000004">
    <property type="protein sequence ID" value="KAJ6999874.1"/>
    <property type="molecule type" value="Genomic_DNA"/>
</dbReference>
<reference evidence="1 2" key="1">
    <citation type="journal article" date="2023" name="Mol. Ecol. Resour.">
        <title>Chromosome-level genome assembly of a triploid poplar Populus alba 'Berolinensis'.</title>
        <authorList>
            <person name="Chen S."/>
            <person name="Yu Y."/>
            <person name="Wang X."/>
            <person name="Wang S."/>
            <person name="Zhang T."/>
            <person name="Zhou Y."/>
            <person name="He R."/>
            <person name="Meng N."/>
            <person name="Wang Y."/>
            <person name="Liu W."/>
            <person name="Liu Z."/>
            <person name="Liu J."/>
            <person name="Guo Q."/>
            <person name="Huang H."/>
            <person name="Sederoff R.R."/>
            <person name="Wang G."/>
            <person name="Qu G."/>
            <person name="Chen S."/>
        </authorList>
    </citation>
    <scope>NUCLEOTIDE SEQUENCE [LARGE SCALE GENOMIC DNA]</scope>
    <source>
        <strain evidence="1">SC-2020</strain>
    </source>
</reference>
<sequence>MRQKERMDTLFRTDVKVTRTGAGSAKKILVPGNNISYTLIMSGVLRSQGSCPYFRLMKKAEFDKTYKDFLARMGSFI</sequence>
<keyword evidence="2" id="KW-1185">Reference proteome</keyword>
<gene>
    <name evidence="1" type="ORF">NC653_010582</name>
</gene>
<organism evidence="1 2">
    <name type="scientific">Populus alba x Populus x berolinensis</name>
    <dbReference type="NCBI Taxonomy" id="444605"/>
    <lineage>
        <taxon>Eukaryota</taxon>
        <taxon>Viridiplantae</taxon>
        <taxon>Streptophyta</taxon>
        <taxon>Embryophyta</taxon>
        <taxon>Tracheophyta</taxon>
        <taxon>Spermatophyta</taxon>
        <taxon>Magnoliopsida</taxon>
        <taxon>eudicotyledons</taxon>
        <taxon>Gunneridae</taxon>
        <taxon>Pentapetalae</taxon>
        <taxon>rosids</taxon>
        <taxon>fabids</taxon>
        <taxon>Malpighiales</taxon>
        <taxon>Salicaceae</taxon>
        <taxon>Saliceae</taxon>
        <taxon>Populus</taxon>
    </lineage>
</organism>
<proteinExistence type="predicted"/>
<comment type="caution">
    <text evidence="1">The sequence shown here is derived from an EMBL/GenBank/DDBJ whole genome shotgun (WGS) entry which is preliminary data.</text>
</comment>